<evidence type="ECO:0000256" key="1">
    <source>
        <dbReference type="SAM" id="Coils"/>
    </source>
</evidence>
<keyword evidence="5" id="KW-1185">Reference proteome</keyword>
<feature type="transmembrane region" description="Helical" evidence="3">
    <location>
        <begin position="20"/>
        <end position="38"/>
    </location>
</feature>
<protein>
    <recommendedName>
        <fullName evidence="6">Stathmin</fullName>
    </recommendedName>
</protein>
<dbReference type="InterPro" id="IPR000956">
    <property type="entry name" value="Stathmin_fam"/>
</dbReference>
<dbReference type="Gene3D" id="6.10.280.30">
    <property type="match status" value="2"/>
</dbReference>
<dbReference type="PROSITE" id="PS51663">
    <property type="entry name" value="STATHMIN_3"/>
    <property type="match status" value="1"/>
</dbReference>
<sequence length="342" mass="40338">MLYCVRRGFIAKYFVFPFNFPVLLTLIGSFSGIASFECQRSFVKRMRMASATEPREHSTSAGVAYEVILSPKVETARKPRLTPLRGKENKKQLDERMKAAEERRKSIEGEMLAKVVVQIARVNQVQLNKQQTEEKQSKIAEEKYKLNMESHIEKKEAQIQALIDRLHAKDNHIREVQAKLQEISVSHAKKLEEKIQHKEAVTKEKLELLRKVQTEQWQAHEKRIQEVLASLQEIIEKNSKKAEENLQERMERTEEKRQAQIRALQERLRLKSSKIEQARQFMDKLVEETKKSYEEKLKQRQEQMEEKRNAELRKIQQKAEAHDKHVEEVCQKVKTRKAENTQ</sequence>
<feature type="coiled-coil region" evidence="1">
    <location>
        <begin position="90"/>
        <end position="172"/>
    </location>
</feature>
<keyword evidence="3" id="KW-1133">Transmembrane helix</keyword>
<dbReference type="Proteomes" id="UP001159427">
    <property type="component" value="Unassembled WGS sequence"/>
</dbReference>
<feature type="region of interest" description="Disordered" evidence="2">
    <location>
        <begin position="295"/>
        <end position="342"/>
    </location>
</feature>
<comment type="caution">
    <text evidence="4">The sequence shown here is derived from an EMBL/GenBank/DDBJ whole genome shotgun (WGS) entry which is preliminary data.</text>
</comment>
<dbReference type="Pfam" id="PF00836">
    <property type="entry name" value="Stathmin"/>
    <property type="match status" value="2"/>
</dbReference>
<dbReference type="PANTHER" id="PTHR10104:SF1">
    <property type="entry name" value="STATHMIN, ISOFORM D"/>
    <property type="match status" value="1"/>
</dbReference>
<dbReference type="PRINTS" id="PR00345">
    <property type="entry name" value="STATHMIN"/>
</dbReference>
<gene>
    <name evidence="4" type="ORF">PEVE_00037307</name>
</gene>
<dbReference type="PANTHER" id="PTHR10104">
    <property type="entry name" value="STATHMIN"/>
    <property type="match status" value="1"/>
</dbReference>
<evidence type="ECO:0000256" key="2">
    <source>
        <dbReference type="SAM" id="MobiDB-lite"/>
    </source>
</evidence>
<keyword evidence="3" id="KW-0812">Transmembrane</keyword>
<keyword evidence="3" id="KW-0472">Membrane</keyword>
<organism evidence="4 5">
    <name type="scientific">Porites evermanni</name>
    <dbReference type="NCBI Taxonomy" id="104178"/>
    <lineage>
        <taxon>Eukaryota</taxon>
        <taxon>Metazoa</taxon>
        <taxon>Cnidaria</taxon>
        <taxon>Anthozoa</taxon>
        <taxon>Hexacorallia</taxon>
        <taxon>Scleractinia</taxon>
        <taxon>Fungiina</taxon>
        <taxon>Poritidae</taxon>
        <taxon>Porites</taxon>
    </lineage>
</organism>
<evidence type="ECO:0000256" key="3">
    <source>
        <dbReference type="SAM" id="Phobius"/>
    </source>
</evidence>
<reference evidence="4 5" key="1">
    <citation type="submission" date="2022-05" db="EMBL/GenBank/DDBJ databases">
        <authorList>
            <consortium name="Genoscope - CEA"/>
            <person name="William W."/>
        </authorList>
    </citation>
    <scope>NUCLEOTIDE SEQUENCE [LARGE SCALE GENOMIC DNA]</scope>
</reference>
<dbReference type="EMBL" id="CALNXI010000609">
    <property type="protein sequence ID" value="CAH3030072.1"/>
    <property type="molecule type" value="Genomic_DNA"/>
</dbReference>
<proteinExistence type="predicted"/>
<evidence type="ECO:0000313" key="4">
    <source>
        <dbReference type="EMBL" id="CAH3030072.1"/>
    </source>
</evidence>
<accession>A0ABN8MK88</accession>
<dbReference type="SUPFAM" id="SSF101494">
    <property type="entry name" value="Stathmin"/>
    <property type="match status" value="2"/>
</dbReference>
<keyword evidence="1" id="KW-0175">Coiled coil</keyword>
<name>A0ABN8MK88_9CNID</name>
<dbReference type="InterPro" id="IPR036002">
    <property type="entry name" value="Stathmin_sf"/>
</dbReference>
<evidence type="ECO:0008006" key="6">
    <source>
        <dbReference type="Google" id="ProtNLM"/>
    </source>
</evidence>
<evidence type="ECO:0000313" key="5">
    <source>
        <dbReference type="Proteomes" id="UP001159427"/>
    </source>
</evidence>